<protein>
    <recommendedName>
        <fullName evidence="4">Membrane-bound lysozyme-inhibitor of c-type lysozyme</fullName>
    </recommendedName>
</protein>
<dbReference type="Proteomes" id="UP000242222">
    <property type="component" value="Unassembled WGS sequence"/>
</dbReference>
<feature type="signal peptide" evidence="1">
    <location>
        <begin position="1"/>
        <end position="20"/>
    </location>
</feature>
<feature type="chain" id="PRO_5017236772" description="Membrane-bound lysozyme-inhibitor of c-type lysozyme" evidence="1">
    <location>
        <begin position="21"/>
        <end position="130"/>
    </location>
</feature>
<name>A0A1I4UUS5_9GAMM</name>
<accession>A0A1I4UUS5</accession>
<evidence type="ECO:0000313" key="3">
    <source>
        <dbReference type="Proteomes" id="UP000242222"/>
    </source>
</evidence>
<dbReference type="AlphaFoldDB" id="A0A1I4UUS5"/>
<keyword evidence="3" id="KW-1185">Reference proteome</keyword>
<evidence type="ECO:0000256" key="1">
    <source>
        <dbReference type="SAM" id="SignalP"/>
    </source>
</evidence>
<dbReference type="RefSeq" id="WP_177203273.1">
    <property type="nucleotide sequence ID" value="NZ_FOVC01000001.1"/>
</dbReference>
<gene>
    <name evidence="2" type="ORF">SAMN05216516_101358</name>
</gene>
<evidence type="ECO:0000313" key="2">
    <source>
        <dbReference type="EMBL" id="SFM92530.1"/>
    </source>
</evidence>
<evidence type="ECO:0008006" key="4">
    <source>
        <dbReference type="Google" id="ProtNLM"/>
    </source>
</evidence>
<dbReference type="EMBL" id="FOVC01000001">
    <property type="protein sequence ID" value="SFM92530.1"/>
    <property type="molecule type" value="Genomic_DNA"/>
</dbReference>
<keyword evidence="1" id="KW-0732">Signal</keyword>
<organism evidence="2 3">
    <name type="scientific">Izhakiella capsodis</name>
    <dbReference type="NCBI Taxonomy" id="1367852"/>
    <lineage>
        <taxon>Bacteria</taxon>
        <taxon>Pseudomonadati</taxon>
        <taxon>Pseudomonadota</taxon>
        <taxon>Gammaproteobacteria</taxon>
        <taxon>Enterobacterales</taxon>
        <taxon>Erwiniaceae</taxon>
        <taxon>Izhakiella</taxon>
    </lineage>
</organism>
<reference evidence="3" key="1">
    <citation type="submission" date="2016-10" db="EMBL/GenBank/DDBJ databases">
        <authorList>
            <person name="Varghese N."/>
            <person name="Submissions S."/>
        </authorList>
    </citation>
    <scope>NUCLEOTIDE SEQUENCE [LARGE SCALE GENOMIC DNA]</scope>
    <source>
        <strain evidence="3">N6PO6</strain>
    </source>
</reference>
<sequence>MPVYLSAGLILLVVSHAAFAKGNYEFQLTCPGRATMTVSRDDYGISTLMWPEHQFEIAAGETFSQLTSGDRVSVTQFRNGDQMMVDDRTEETFFSYAGSDKIISCVRSADFDMHGVMLPPWEPPASSLSS</sequence>
<proteinExistence type="predicted"/>